<reference evidence="2 3" key="1">
    <citation type="submission" date="2019-08" db="EMBL/GenBank/DDBJ databases">
        <title>Draft genome sequences of two oriental melons (Cucumis melo L. var makuwa).</title>
        <authorList>
            <person name="Kwon S.-Y."/>
        </authorList>
    </citation>
    <scope>NUCLEOTIDE SEQUENCE [LARGE SCALE GENOMIC DNA]</scope>
    <source>
        <strain evidence="3">cv. SW 3</strain>
        <tissue evidence="2">Leaf</tissue>
    </source>
</reference>
<evidence type="ECO:0000256" key="1">
    <source>
        <dbReference type="SAM" id="MobiDB-lite"/>
    </source>
</evidence>
<sequence length="124" mass="14613">MYIATKRLGIPGWISSFLEVISVEKVFFVLEGKEKFSRIHDGFHVSMMRKYILDLSYVLQAQPMELKEDLSYEEEEVQIVDKKRASFEKQDEHTCESSLDTSRNRGDNLGVRRQDEEEFLILFN</sequence>
<dbReference type="Proteomes" id="UP000321393">
    <property type="component" value="Unassembled WGS sequence"/>
</dbReference>
<proteinExistence type="predicted"/>
<dbReference type="AlphaFoldDB" id="A0A5A7UVS1"/>
<dbReference type="PANTHER" id="PTHR46148:SF57">
    <property type="entry name" value="OS12G0499874 PROTEIN"/>
    <property type="match status" value="1"/>
</dbReference>
<accession>A0A5A7UVS1</accession>
<gene>
    <name evidence="2" type="ORF">E6C27_scaffold160G00420</name>
</gene>
<feature type="region of interest" description="Disordered" evidence="1">
    <location>
        <begin position="91"/>
        <end position="110"/>
    </location>
</feature>
<evidence type="ECO:0000313" key="2">
    <source>
        <dbReference type="EMBL" id="KAA0060073.1"/>
    </source>
</evidence>
<evidence type="ECO:0000313" key="3">
    <source>
        <dbReference type="Proteomes" id="UP000321393"/>
    </source>
</evidence>
<name>A0A5A7UVS1_CUCMM</name>
<dbReference type="PANTHER" id="PTHR46148">
    <property type="entry name" value="CHROMO DOMAIN-CONTAINING PROTEIN"/>
    <property type="match status" value="1"/>
</dbReference>
<organism evidence="2 3">
    <name type="scientific">Cucumis melo var. makuwa</name>
    <name type="common">Oriental melon</name>
    <dbReference type="NCBI Taxonomy" id="1194695"/>
    <lineage>
        <taxon>Eukaryota</taxon>
        <taxon>Viridiplantae</taxon>
        <taxon>Streptophyta</taxon>
        <taxon>Embryophyta</taxon>
        <taxon>Tracheophyta</taxon>
        <taxon>Spermatophyta</taxon>
        <taxon>Magnoliopsida</taxon>
        <taxon>eudicotyledons</taxon>
        <taxon>Gunneridae</taxon>
        <taxon>Pentapetalae</taxon>
        <taxon>rosids</taxon>
        <taxon>fabids</taxon>
        <taxon>Cucurbitales</taxon>
        <taxon>Cucurbitaceae</taxon>
        <taxon>Benincaseae</taxon>
        <taxon>Cucumis</taxon>
    </lineage>
</organism>
<dbReference type="EMBL" id="SSTE01005747">
    <property type="protein sequence ID" value="KAA0060073.1"/>
    <property type="molecule type" value="Genomic_DNA"/>
</dbReference>
<protein>
    <submittedName>
        <fullName evidence="2">Uncharacterized protein</fullName>
    </submittedName>
</protein>
<comment type="caution">
    <text evidence="2">The sequence shown here is derived from an EMBL/GenBank/DDBJ whole genome shotgun (WGS) entry which is preliminary data.</text>
</comment>